<keyword evidence="7" id="KW-0472">Membrane</keyword>
<protein>
    <recommendedName>
        <fullName evidence="8">Peptidase S1 domain-containing protein</fullName>
    </recommendedName>
</protein>
<evidence type="ECO:0000256" key="5">
    <source>
        <dbReference type="ARBA" id="ARBA00022968"/>
    </source>
</evidence>
<dbReference type="InterPro" id="IPR009003">
    <property type="entry name" value="Peptidase_S1_PA"/>
</dbReference>
<dbReference type="InterPro" id="IPR043504">
    <property type="entry name" value="Peptidase_S1_PA_chymotrypsin"/>
</dbReference>
<dbReference type="OrthoDB" id="10012881at2759"/>
<proteinExistence type="predicted"/>
<dbReference type="Gene3D" id="2.40.10.10">
    <property type="entry name" value="Trypsin-like serine proteases"/>
    <property type="match status" value="1"/>
</dbReference>
<dbReference type="Pfam" id="PF00089">
    <property type="entry name" value="Trypsin"/>
    <property type="match status" value="1"/>
</dbReference>
<dbReference type="PRINTS" id="PR00722">
    <property type="entry name" value="CHYMOTRYPSIN"/>
</dbReference>
<feature type="non-terminal residue" evidence="9">
    <location>
        <position position="318"/>
    </location>
</feature>
<organism evidence="9 10">
    <name type="scientific">Lucilia cuprina</name>
    <name type="common">Green bottle fly</name>
    <name type="synonym">Australian sheep blowfly</name>
    <dbReference type="NCBI Taxonomy" id="7375"/>
    <lineage>
        <taxon>Eukaryota</taxon>
        <taxon>Metazoa</taxon>
        <taxon>Ecdysozoa</taxon>
        <taxon>Arthropoda</taxon>
        <taxon>Hexapoda</taxon>
        <taxon>Insecta</taxon>
        <taxon>Pterygota</taxon>
        <taxon>Neoptera</taxon>
        <taxon>Endopterygota</taxon>
        <taxon>Diptera</taxon>
        <taxon>Brachycera</taxon>
        <taxon>Muscomorpha</taxon>
        <taxon>Oestroidea</taxon>
        <taxon>Calliphoridae</taxon>
        <taxon>Luciliinae</taxon>
        <taxon>Lucilia</taxon>
    </lineage>
</organism>
<feature type="non-terminal residue" evidence="9">
    <location>
        <position position="1"/>
    </location>
</feature>
<dbReference type="EMBL" id="JRES01000195">
    <property type="protein sequence ID" value="KNC33427.1"/>
    <property type="molecule type" value="Genomic_DNA"/>
</dbReference>
<dbReference type="CDD" id="cd00190">
    <property type="entry name" value="Tryp_SPc"/>
    <property type="match status" value="1"/>
</dbReference>
<keyword evidence="7" id="KW-0812">Transmembrane</keyword>
<keyword evidence="5" id="KW-0735">Signal-anchor</keyword>
<feature type="domain" description="Peptidase S1" evidence="8">
    <location>
        <begin position="78"/>
        <end position="310"/>
    </location>
</feature>
<dbReference type="InterPro" id="IPR001254">
    <property type="entry name" value="Trypsin_dom"/>
</dbReference>
<dbReference type="GO" id="GO:0004252">
    <property type="term" value="F:serine-type endopeptidase activity"/>
    <property type="evidence" value="ECO:0007669"/>
    <property type="project" value="InterPro"/>
</dbReference>
<evidence type="ECO:0000313" key="9">
    <source>
        <dbReference type="EMBL" id="KNC33427.1"/>
    </source>
</evidence>
<evidence type="ECO:0000256" key="6">
    <source>
        <dbReference type="ARBA" id="ARBA00023157"/>
    </source>
</evidence>
<dbReference type="PANTHER" id="PTHR24252:SF18">
    <property type="entry name" value="OVOCHYMASE 1"/>
    <property type="match status" value="1"/>
</dbReference>
<keyword evidence="6" id="KW-1015">Disulfide bond</keyword>
<reference evidence="9 10" key="1">
    <citation type="journal article" date="2015" name="Nat. Commun.">
        <title>Lucilia cuprina genome unlocks parasitic fly biology to underpin future interventions.</title>
        <authorList>
            <person name="Anstead C.A."/>
            <person name="Korhonen P.K."/>
            <person name="Young N.D."/>
            <person name="Hall R.S."/>
            <person name="Jex A.R."/>
            <person name="Murali S.C."/>
            <person name="Hughes D.S."/>
            <person name="Lee S.F."/>
            <person name="Perry T."/>
            <person name="Stroehlein A.J."/>
            <person name="Ansell B.R."/>
            <person name="Breugelmans B."/>
            <person name="Hofmann A."/>
            <person name="Qu J."/>
            <person name="Dugan S."/>
            <person name="Lee S.L."/>
            <person name="Chao H."/>
            <person name="Dinh H."/>
            <person name="Han Y."/>
            <person name="Doddapaneni H.V."/>
            <person name="Worley K.C."/>
            <person name="Muzny D.M."/>
            <person name="Ioannidis P."/>
            <person name="Waterhouse R.M."/>
            <person name="Zdobnov E.M."/>
            <person name="James P.J."/>
            <person name="Bagnall N.H."/>
            <person name="Kotze A.C."/>
            <person name="Gibbs R.A."/>
            <person name="Richards S."/>
            <person name="Batterham P."/>
            <person name="Gasser R.B."/>
        </authorList>
    </citation>
    <scope>NUCLEOTIDE SEQUENCE [LARGE SCALE GENOMIC DNA]</scope>
    <source>
        <strain evidence="9 10">LS</strain>
        <tissue evidence="9">Full body</tissue>
    </source>
</reference>
<evidence type="ECO:0000256" key="7">
    <source>
        <dbReference type="SAM" id="Phobius"/>
    </source>
</evidence>
<dbReference type="GO" id="GO:0006508">
    <property type="term" value="P:proteolysis"/>
    <property type="evidence" value="ECO:0007669"/>
    <property type="project" value="UniProtKB-KW"/>
</dbReference>
<sequence length="318" mass="35814">KIANQFYIFIILIVCSASLSYTHYLEKSQARQNNFIEWLISIFQFNPITQVTTIKPPLTETKQCMPCSCGTANVINRIVGGEETQEIRYPWMALLKNNNRFYCGGSLVSDRYVATAAHCLRGFRPNAISVSLLVHDRKSNSSREITRKAKRVIIHERYNPFNIDNDIGLIQLSESVEMSKVLRPVCMPLKDQTYLDEIGIASGWGATSEGGPLAQKLMQVSVPIISNEECNEKYGEDRITENMMCAGVPEGNKDSCQGDSGGPFLVHNKDLNIYHLAGIVSWGEGCARPDRPGVYTRVTRYLDWIEKRTNDSCRCDMP</sequence>
<dbReference type="PROSITE" id="PS00135">
    <property type="entry name" value="TRYPSIN_SER"/>
    <property type="match status" value="1"/>
</dbReference>
<name>A0A0L0CMI8_LUCCU</name>
<keyword evidence="2" id="KW-0645">Protease</keyword>
<evidence type="ECO:0000256" key="4">
    <source>
        <dbReference type="ARBA" id="ARBA00022825"/>
    </source>
</evidence>
<dbReference type="OMA" id="DQITIVF"/>
<dbReference type="SMART" id="SM00020">
    <property type="entry name" value="Tryp_SPc"/>
    <property type="match status" value="1"/>
</dbReference>
<dbReference type="AlphaFoldDB" id="A0A0L0CMI8"/>
<evidence type="ECO:0000313" key="10">
    <source>
        <dbReference type="Proteomes" id="UP000037069"/>
    </source>
</evidence>
<comment type="caution">
    <text evidence="9">The sequence shown here is derived from an EMBL/GenBank/DDBJ whole genome shotgun (WGS) entry which is preliminary data.</text>
</comment>
<comment type="subcellular location">
    <subcellularLocation>
        <location evidence="1">Membrane</location>
        <topology evidence="1">Single-pass type II membrane protein</topology>
    </subcellularLocation>
</comment>
<evidence type="ECO:0000256" key="2">
    <source>
        <dbReference type="ARBA" id="ARBA00022670"/>
    </source>
</evidence>
<dbReference type="PROSITE" id="PS50240">
    <property type="entry name" value="TRYPSIN_DOM"/>
    <property type="match status" value="1"/>
</dbReference>
<keyword evidence="3" id="KW-0378">Hydrolase</keyword>
<evidence type="ECO:0000256" key="3">
    <source>
        <dbReference type="ARBA" id="ARBA00022801"/>
    </source>
</evidence>
<dbReference type="InterPro" id="IPR033116">
    <property type="entry name" value="TRYPSIN_SER"/>
</dbReference>
<dbReference type="GO" id="GO:0016020">
    <property type="term" value="C:membrane"/>
    <property type="evidence" value="ECO:0007669"/>
    <property type="project" value="UniProtKB-SubCell"/>
</dbReference>
<dbReference type="PANTHER" id="PTHR24252">
    <property type="entry name" value="ACROSIN-RELATED"/>
    <property type="match status" value="1"/>
</dbReference>
<gene>
    <name evidence="9" type="ORF">FF38_09867</name>
</gene>
<evidence type="ECO:0000256" key="1">
    <source>
        <dbReference type="ARBA" id="ARBA00004606"/>
    </source>
</evidence>
<keyword evidence="7" id="KW-1133">Transmembrane helix</keyword>
<dbReference type="Proteomes" id="UP000037069">
    <property type="component" value="Unassembled WGS sequence"/>
</dbReference>
<keyword evidence="4" id="KW-0720">Serine protease</keyword>
<dbReference type="FunFam" id="2.40.10.10:FF:000006">
    <property type="entry name" value="Serine proteinase stubble"/>
    <property type="match status" value="1"/>
</dbReference>
<accession>A0A0L0CMI8</accession>
<dbReference type="SUPFAM" id="SSF50494">
    <property type="entry name" value="Trypsin-like serine proteases"/>
    <property type="match status" value="1"/>
</dbReference>
<keyword evidence="10" id="KW-1185">Reference proteome</keyword>
<evidence type="ECO:0000259" key="8">
    <source>
        <dbReference type="PROSITE" id="PS50240"/>
    </source>
</evidence>
<feature type="transmembrane region" description="Helical" evidence="7">
    <location>
        <begin position="6"/>
        <end position="25"/>
    </location>
</feature>
<dbReference type="InterPro" id="IPR001314">
    <property type="entry name" value="Peptidase_S1A"/>
</dbReference>